<evidence type="ECO:0000313" key="1">
    <source>
        <dbReference type="EMBL" id="PZF99741.1"/>
    </source>
</evidence>
<dbReference type="AlphaFoldDB" id="A0A2W2CJV6"/>
<comment type="caution">
    <text evidence="1">The sequence shown here is derived from an EMBL/GenBank/DDBJ whole genome shotgun (WGS) entry which is preliminary data.</text>
</comment>
<dbReference type="EMBL" id="POTX01000019">
    <property type="protein sequence ID" value="PZF99741.1"/>
    <property type="molecule type" value="Genomic_DNA"/>
</dbReference>
<evidence type="ECO:0000313" key="2">
    <source>
        <dbReference type="Proteomes" id="UP000248627"/>
    </source>
</evidence>
<proteinExistence type="predicted"/>
<sequence length="402" mass="44368">MTAGQSQPSGGIDPDRVALIRITRRVGGRPEKFRATGYLINSKTILTAGHVLDDASDVSVEFFGGDDGEPVRVQPSTRWSAQARFGVDIGILRVNHPKIRTTKPALIGRISRVDRKVACGTAGFPAFKLRRRSADPRGAVKFRDMVRRDGRIMTLSNHRSRTVEVLVDPPGESSPRPWEGMSGAPIFVNGYIIGVVSEHHPDDGPGTLTGTLLAELFGTVPATEMGKVCGWLDTSTELLKIINVLTLDDHELTDPPVDLSDRVLRNLRTFGCRPVSQVPPLRVNLSRSRHRLPSHEQVLGLRFDKDFVYVHFLVKLAQGFPASVILTEDRMSIYDMFGGRVAVSYTEMRGVTTEVVYHTVPNADGSRDYQVPAHKLNLAGRTIETRDDGAMKIATTISRWLD</sequence>
<name>A0A2W2CJV6_9ACTN</name>
<dbReference type="Pfam" id="PF13365">
    <property type="entry name" value="Trypsin_2"/>
    <property type="match status" value="1"/>
</dbReference>
<dbReference type="OrthoDB" id="3261206at2"/>
<accession>A0A2W2CJV6</accession>
<dbReference type="RefSeq" id="WP_111242021.1">
    <property type="nucleotide sequence ID" value="NZ_AP023358.1"/>
</dbReference>
<dbReference type="PROSITE" id="PS00672">
    <property type="entry name" value="V8_HIS"/>
    <property type="match status" value="1"/>
</dbReference>
<dbReference type="SUPFAM" id="SSF50494">
    <property type="entry name" value="Trypsin-like serine proteases"/>
    <property type="match status" value="1"/>
</dbReference>
<protein>
    <submittedName>
        <fullName evidence="1">Uncharacterized protein</fullName>
    </submittedName>
</protein>
<dbReference type="Proteomes" id="UP000248627">
    <property type="component" value="Unassembled WGS sequence"/>
</dbReference>
<gene>
    <name evidence="1" type="ORF">C1I93_04980</name>
</gene>
<dbReference type="InterPro" id="IPR009003">
    <property type="entry name" value="Peptidase_S1_PA"/>
</dbReference>
<organism evidence="1 2">
    <name type="scientific">Micromonospora endophytica</name>
    <dbReference type="NCBI Taxonomy" id="515350"/>
    <lineage>
        <taxon>Bacteria</taxon>
        <taxon>Bacillati</taxon>
        <taxon>Actinomycetota</taxon>
        <taxon>Actinomycetes</taxon>
        <taxon>Micromonosporales</taxon>
        <taxon>Micromonosporaceae</taxon>
        <taxon>Micromonospora</taxon>
    </lineage>
</organism>
<reference evidence="1 2" key="1">
    <citation type="submission" date="2018-01" db="EMBL/GenBank/DDBJ databases">
        <title>Draft genome sequence of Jishengella endophytica.</title>
        <authorList>
            <person name="Sahin N."/>
            <person name="Ay H."/>
            <person name="Saygin H."/>
        </authorList>
    </citation>
    <scope>NUCLEOTIDE SEQUENCE [LARGE SCALE GENOMIC DNA]</scope>
    <source>
        <strain evidence="1 2">DSM 45430</strain>
    </source>
</reference>
<dbReference type="InterPro" id="IPR028301">
    <property type="entry name" value="V8_his_AS"/>
</dbReference>
<keyword evidence="2" id="KW-1185">Reference proteome</keyword>